<dbReference type="Gene3D" id="3.30.420.10">
    <property type="entry name" value="Ribonuclease H-like superfamily/Ribonuclease H"/>
    <property type="match status" value="1"/>
</dbReference>
<organism evidence="3 4">
    <name type="scientific">Prescottella agglutinans</name>
    <dbReference type="NCBI Taxonomy" id="1644129"/>
    <lineage>
        <taxon>Bacteria</taxon>
        <taxon>Bacillati</taxon>
        <taxon>Actinomycetota</taxon>
        <taxon>Actinomycetes</taxon>
        <taxon>Mycobacteriales</taxon>
        <taxon>Nocardiaceae</taxon>
        <taxon>Prescottella</taxon>
    </lineage>
</organism>
<feature type="domain" description="RNase H type-1" evidence="2">
    <location>
        <begin position="161"/>
        <end position="292"/>
    </location>
</feature>
<dbReference type="InterPro" id="IPR012337">
    <property type="entry name" value="RNaseH-like_sf"/>
</dbReference>
<dbReference type="EMBL" id="JARXVC010000024">
    <property type="protein sequence ID" value="MDH6284569.1"/>
    <property type="molecule type" value="Genomic_DNA"/>
</dbReference>
<protein>
    <recommendedName>
        <fullName evidence="2">RNase H type-1 domain-containing protein</fullName>
    </recommendedName>
</protein>
<sequence length="324" mass="35592">MATRSPLQTLLKLLTLQASWADWTSRMNDSIPVAVIRAERPSPCASGRRMRSVAVVYQYRGTQRTEVLSRTDGTNEALVLDGFEWLYKRAACGLARTIVYVDHPTVRRELAAVADSFPHVRLADQPTGCLQQMVMDAGTALPPHAWVPSSANTAAKPRSRKRPALEVATDASKRSEHDGVGLGVVDAGGSVRTGWLPAVSDINLGEVLAIELAVKSHPGQRLSIATDSQTAINYLRMPLDQLYNHMDALYAYRVVALQRELELTHSRVRWVKGHTGHDLNEAAHRAALAARRNAQFNVPEHVAEAMYQRIGADAREPAKLLLAS</sequence>
<feature type="region of interest" description="Disordered" evidence="1">
    <location>
        <begin position="145"/>
        <end position="173"/>
    </location>
</feature>
<dbReference type="Proteomes" id="UP001160334">
    <property type="component" value="Unassembled WGS sequence"/>
</dbReference>
<accession>A0ABT6MJS7</accession>
<dbReference type="Pfam" id="PF00075">
    <property type="entry name" value="RNase_H"/>
    <property type="match status" value="1"/>
</dbReference>
<dbReference type="SUPFAM" id="SSF53098">
    <property type="entry name" value="Ribonuclease H-like"/>
    <property type="match status" value="1"/>
</dbReference>
<reference evidence="3 4" key="1">
    <citation type="submission" date="2023-04" db="EMBL/GenBank/DDBJ databases">
        <title>Forest soil microbial communities from Buena Vista Peninsula, Colon Province, Panama.</title>
        <authorList>
            <person name="Bouskill N."/>
        </authorList>
    </citation>
    <scope>NUCLEOTIDE SEQUENCE [LARGE SCALE GENOMIC DNA]</scope>
    <source>
        <strain evidence="3 4">CFH S0262</strain>
    </source>
</reference>
<gene>
    <name evidence="3" type="ORF">M2280_005830</name>
</gene>
<name>A0ABT6MJS7_9NOCA</name>
<evidence type="ECO:0000256" key="1">
    <source>
        <dbReference type="SAM" id="MobiDB-lite"/>
    </source>
</evidence>
<dbReference type="InterPro" id="IPR036397">
    <property type="entry name" value="RNaseH_sf"/>
</dbReference>
<dbReference type="InterPro" id="IPR002156">
    <property type="entry name" value="RNaseH_domain"/>
</dbReference>
<evidence type="ECO:0000313" key="3">
    <source>
        <dbReference type="EMBL" id="MDH6284569.1"/>
    </source>
</evidence>
<proteinExistence type="predicted"/>
<dbReference type="RefSeq" id="WP_280763785.1">
    <property type="nucleotide sequence ID" value="NZ_JARXVC010000024.1"/>
</dbReference>
<dbReference type="PROSITE" id="PS50879">
    <property type="entry name" value="RNASE_H_1"/>
    <property type="match status" value="1"/>
</dbReference>
<evidence type="ECO:0000313" key="4">
    <source>
        <dbReference type="Proteomes" id="UP001160334"/>
    </source>
</evidence>
<keyword evidence="4" id="KW-1185">Reference proteome</keyword>
<comment type="caution">
    <text evidence="3">The sequence shown here is derived from an EMBL/GenBank/DDBJ whole genome shotgun (WGS) entry which is preliminary data.</text>
</comment>
<evidence type="ECO:0000259" key="2">
    <source>
        <dbReference type="PROSITE" id="PS50879"/>
    </source>
</evidence>